<dbReference type="SUPFAM" id="SSF47384">
    <property type="entry name" value="Homodimeric domain of signal transducing histidine kinase"/>
    <property type="match status" value="1"/>
</dbReference>
<dbReference type="InterPro" id="IPR001789">
    <property type="entry name" value="Sig_transdc_resp-reg_receiver"/>
</dbReference>
<dbReference type="PANTHER" id="PTHR42878:SF15">
    <property type="entry name" value="BACTERIOPHYTOCHROME"/>
    <property type="match status" value="1"/>
</dbReference>
<dbReference type="EC" id="2.7.13.3" evidence="2"/>
<evidence type="ECO:0000256" key="3">
    <source>
        <dbReference type="ARBA" id="ARBA00022553"/>
    </source>
</evidence>
<dbReference type="CDD" id="cd00156">
    <property type="entry name" value="REC"/>
    <property type="match status" value="1"/>
</dbReference>
<evidence type="ECO:0000313" key="11">
    <source>
        <dbReference type="Proteomes" id="UP001403385"/>
    </source>
</evidence>
<evidence type="ECO:0000259" key="9">
    <source>
        <dbReference type="PROSITE" id="PS50110"/>
    </source>
</evidence>
<dbReference type="EMBL" id="JBDKWZ010000003">
    <property type="protein sequence ID" value="MEN7547747.1"/>
    <property type="molecule type" value="Genomic_DNA"/>
</dbReference>
<dbReference type="InterPro" id="IPR036097">
    <property type="entry name" value="HisK_dim/P_sf"/>
</dbReference>
<keyword evidence="11" id="KW-1185">Reference proteome</keyword>
<proteinExistence type="predicted"/>
<dbReference type="NCBIfam" id="TIGR00229">
    <property type="entry name" value="sensory_box"/>
    <property type="match status" value="1"/>
</dbReference>
<dbReference type="GO" id="GO:0007234">
    <property type="term" value="P:osmosensory signaling via phosphorelay pathway"/>
    <property type="evidence" value="ECO:0007669"/>
    <property type="project" value="TreeGrafter"/>
</dbReference>
<dbReference type="Gene3D" id="3.30.565.10">
    <property type="entry name" value="Histidine kinase-like ATPase, C-terminal domain"/>
    <property type="match status" value="1"/>
</dbReference>
<dbReference type="GO" id="GO:0016020">
    <property type="term" value="C:membrane"/>
    <property type="evidence" value="ECO:0007669"/>
    <property type="project" value="UniProtKB-SubCell"/>
</dbReference>
<dbReference type="InterPro" id="IPR050351">
    <property type="entry name" value="BphY/WalK/GraS-like"/>
</dbReference>
<dbReference type="Gene3D" id="3.40.50.2300">
    <property type="match status" value="1"/>
</dbReference>
<keyword evidence="4" id="KW-0808">Transferase</keyword>
<dbReference type="PROSITE" id="PS50110">
    <property type="entry name" value="RESPONSE_REGULATORY"/>
    <property type="match status" value="1"/>
</dbReference>
<dbReference type="GO" id="GO:0030295">
    <property type="term" value="F:protein kinase activator activity"/>
    <property type="evidence" value="ECO:0007669"/>
    <property type="project" value="TreeGrafter"/>
</dbReference>
<evidence type="ECO:0000256" key="1">
    <source>
        <dbReference type="ARBA" id="ARBA00000085"/>
    </source>
</evidence>
<keyword evidence="10" id="KW-0067">ATP-binding</keyword>
<dbReference type="SUPFAM" id="SSF55785">
    <property type="entry name" value="PYP-like sensor domain (PAS domain)"/>
    <property type="match status" value="2"/>
</dbReference>
<dbReference type="SUPFAM" id="SSF55874">
    <property type="entry name" value="ATPase domain of HSP90 chaperone/DNA topoisomerase II/histidine kinase"/>
    <property type="match status" value="1"/>
</dbReference>
<comment type="catalytic activity">
    <reaction evidence="1">
        <text>ATP + protein L-histidine = ADP + protein N-phospho-L-histidine.</text>
        <dbReference type="EC" id="2.7.13.3"/>
    </reaction>
</comment>
<dbReference type="InterPro" id="IPR003594">
    <property type="entry name" value="HATPase_dom"/>
</dbReference>
<dbReference type="SMART" id="SM00388">
    <property type="entry name" value="HisKA"/>
    <property type="match status" value="1"/>
</dbReference>
<organism evidence="10 11">
    <name type="scientific">Rapidithrix thailandica</name>
    <dbReference type="NCBI Taxonomy" id="413964"/>
    <lineage>
        <taxon>Bacteria</taxon>
        <taxon>Pseudomonadati</taxon>
        <taxon>Bacteroidota</taxon>
        <taxon>Cytophagia</taxon>
        <taxon>Cytophagales</taxon>
        <taxon>Flammeovirgaceae</taxon>
        <taxon>Rapidithrix</taxon>
    </lineage>
</organism>
<dbReference type="PROSITE" id="PS50109">
    <property type="entry name" value="HIS_KIN"/>
    <property type="match status" value="1"/>
</dbReference>
<dbReference type="AlphaFoldDB" id="A0AAW9S2C5"/>
<gene>
    <name evidence="10" type="ORF">AAG747_07500</name>
</gene>
<dbReference type="InterPro" id="IPR035965">
    <property type="entry name" value="PAS-like_dom_sf"/>
</dbReference>
<dbReference type="FunFam" id="3.30.565.10:FF:000006">
    <property type="entry name" value="Sensor histidine kinase WalK"/>
    <property type="match status" value="1"/>
</dbReference>
<keyword evidence="6" id="KW-0472">Membrane</keyword>
<evidence type="ECO:0000256" key="4">
    <source>
        <dbReference type="ARBA" id="ARBA00022679"/>
    </source>
</evidence>
<reference evidence="10 11" key="1">
    <citation type="submission" date="2024-04" db="EMBL/GenBank/DDBJ databases">
        <title>Novel genus in family Flammeovirgaceae.</title>
        <authorList>
            <person name="Nguyen T.H."/>
            <person name="Vuong T.Q."/>
            <person name="Le H."/>
            <person name="Kim S.-G."/>
        </authorList>
    </citation>
    <scope>NUCLEOTIDE SEQUENCE [LARGE SCALE GENOMIC DNA]</scope>
    <source>
        <strain evidence="10 11">JCM 23209</strain>
    </source>
</reference>
<dbReference type="CDD" id="cd00082">
    <property type="entry name" value="HisKA"/>
    <property type="match status" value="1"/>
</dbReference>
<dbReference type="Pfam" id="PF13426">
    <property type="entry name" value="PAS_9"/>
    <property type="match status" value="2"/>
</dbReference>
<dbReference type="GO" id="GO:0000155">
    <property type="term" value="F:phosphorelay sensor kinase activity"/>
    <property type="evidence" value="ECO:0007669"/>
    <property type="project" value="InterPro"/>
</dbReference>
<keyword evidence="5" id="KW-0418">Kinase</keyword>
<comment type="caution">
    <text evidence="10">The sequence shown here is derived from an EMBL/GenBank/DDBJ whole genome shotgun (WGS) entry which is preliminary data.</text>
</comment>
<feature type="domain" description="Response regulatory" evidence="9">
    <location>
        <begin position="7"/>
        <end position="123"/>
    </location>
</feature>
<evidence type="ECO:0000256" key="2">
    <source>
        <dbReference type="ARBA" id="ARBA00012438"/>
    </source>
</evidence>
<dbReference type="InterPro" id="IPR005467">
    <property type="entry name" value="His_kinase_dom"/>
</dbReference>
<sequence length="674" mass="78944">MDEKVIKILYLEDSEDDVELVSLYLRKLGIPFSIRWVASQKEFEKELQEFSPRLILSDWNIPGFNGKEALAYTMEHYPRIPFILITGELKEEDGFALIKSGAADYLTKGNLKELPATVYKALRCYWEPEFKKAIHNTIQPPPPRIKDTQFDKVESDMGKGQELIHEYKQFVIKLLNNFPDYLYIYDIAHQQFVYSNKSLYYHLGYNTDGANLVEDLFEEEEKKRWSDLLENVDCLIDDLLDEWVCQVSNRAGSKVWIKNRISVFRRGSEEKVTHLFCCLNDITEHKLREIELTSRNQQLLFAQNEQNLKLKKNESLLQNIFEYSFDAIIIIDREKRKIVDCNSQALNMFGFLHWDELVGKPAMDLLPKAYSEEEVKEIAMHVNMKGTFHKEEVFLKKNGGTFWGNYSVTRLDKESDHIRVIRIANIDQLKRAQQQAWALNKKLDKRAQELEVVNSELEAFSYSVSHDLRAPLRAIKGYLEVILSDYKTWPSTEAKSYFERIINNTDKMHVLIEDLMQLANVTRSEMQRQELNLSKMVLDIMEQLQSRLPERSIAIEVEQNLQTKADKRFVRILLENLLDNAWKFTSKKRNAKIQFGKIMYEGKSMFYIKDNGAGFNEKFADRLFQPFQRLHHKKDFEGSGIGLATVRRIINRHGGNIIAKGVEEQGTTFYFNFH</sequence>
<feature type="domain" description="Histidine kinase" evidence="8">
    <location>
        <begin position="463"/>
        <end position="674"/>
    </location>
</feature>
<dbReference type="GO" id="GO:0000156">
    <property type="term" value="F:phosphorelay response regulator activity"/>
    <property type="evidence" value="ECO:0007669"/>
    <property type="project" value="TreeGrafter"/>
</dbReference>
<evidence type="ECO:0000259" key="8">
    <source>
        <dbReference type="PROSITE" id="PS50109"/>
    </source>
</evidence>
<dbReference type="RefSeq" id="WP_346820532.1">
    <property type="nucleotide sequence ID" value="NZ_JBDKWZ010000003.1"/>
</dbReference>
<dbReference type="GO" id="GO:0005524">
    <property type="term" value="F:ATP binding"/>
    <property type="evidence" value="ECO:0007669"/>
    <property type="project" value="UniProtKB-KW"/>
</dbReference>
<dbReference type="InterPro" id="IPR036890">
    <property type="entry name" value="HATPase_C_sf"/>
</dbReference>
<dbReference type="InterPro" id="IPR011006">
    <property type="entry name" value="CheY-like_superfamily"/>
</dbReference>
<protein>
    <recommendedName>
        <fullName evidence="2">histidine kinase</fullName>
        <ecNumber evidence="2">2.7.13.3</ecNumber>
    </recommendedName>
</protein>
<dbReference type="Pfam" id="PF02518">
    <property type="entry name" value="HATPase_c"/>
    <property type="match status" value="1"/>
</dbReference>
<dbReference type="PANTHER" id="PTHR42878">
    <property type="entry name" value="TWO-COMPONENT HISTIDINE KINASE"/>
    <property type="match status" value="1"/>
</dbReference>
<keyword evidence="10" id="KW-0547">Nucleotide-binding</keyword>
<dbReference type="SMART" id="SM00448">
    <property type="entry name" value="REC"/>
    <property type="match status" value="1"/>
</dbReference>
<dbReference type="CDD" id="cd00130">
    <property type="entry name" value="PAS"/>
    <property type="match status" value="1"/>
</dbReference>
<dbReference type="PRINTS" id="PR00344">
    <property type="entry name" value="BCTRLSENSOR"/>
</dbReference>
<evidence type="ECO:0000313" key="10">
    <source>
        <dbReference type="EMBL" id="MEN7547747.1"/>
    </source>
</evidence>
<dbReference type="Proteomes" id="UP001403385">
    <property type="component" value="Unassembled WGS sequence"/>
</dbReference>
<dbReference type="InterPro" id="IPR004358">
    <property type="entry name" value="Sig_transdc_His_kin-like_C"/>
</dbReference>
<feature type="modified residue" description="4-aspartylphosphate" evidence="7">
    <location>
        <position position="58"/>
    </location>
</feature>
<evidence type="ECO:0000256" key="7">
    <source>
        <dbReference type="PROSITE-ProRule" id="PRU00169"/>
    </source>
</evidence>
<dbReference type="SUPFAM" id="SSF52172">
    <property type="entry name" value="CheY-like"/>
    <property type="match status" value="1"/>
</dbReference>
<dbReference type="SMART" id="SM00091">
    <property type="entry name" value="PAS"/>
    <property type="match status" value="1"/>
</dbReference>
<dbReference type="InterPro" id="IPR000014">
    <property type="entry name" value="PAS"/>
</dbReference>
<dbReference type="Pfam" id="PF00512">
    <property type="entry name" value="HisKA"/>
    <property type="match status" value="1"/>
</dbReference>
<accession>A0AAW9S2C5</accession>
<dbReference type="Gene3D" id="3.30.450.20">
    <property type="entry name" value="PAS domain"/>
    <property type="match status" value="2"/>
</dbReference>
<dbReference type="Gene3D" id="1.10.287.130">
    <property type="match status" value="1"/>
</dbReference>
<dbReference type="InterPro" id="IPR003661">
    <property type="entry name" value="HisK_dim/P_dom"/>
</dbReference>
<keyword evidence="3 7" id="KW-0597">Phosphoprotein</keyword>
<evidence type="ECO:0000256" key="6">
    <source>
        <dbReference type="ARBA" id="ARBA00023136"/>
    </source>
</evidence>
<evidence type="ECO:0000256" key="5">
    <source>
        <dbReference type="ARBA" id="ARBA00022777"/>
    </source>
</evidence>
<dbReference type="Pfam" id="PF00072">
    <property type="entry name" value="Response_reg"/>
    <property type="match status" value="1"/>
</dbReference>
<dbReference type="SMART" id="SM00387">
    <property type="entry name" value="HATPase_c"/>
    <property type="match status" value="1"/>
</dbReference>
<name>A0AAW9S2C5_9BACT</name>